<feature type="transmembrane region" description="Helical" evidence="2">
    <location>
        <begin position="219"/>
        <end position="238"/>
    </location>
</feature>
<dbReference type="AlphaFoldDB" id="A0A8J4FE39"/>
<accession>A0A8J4FE39</accession>
<evidence type="ECO:0000256" key="2">
    <source>
        <dbReference type="SAM" id="Phobius"/>
    </source>
</evidence>
<name>A0A8J4FE39_9CHLO</name>
<keyword evidence="1" id="KW-0802">TPR repeat</keyword>
<evidence type="ECO:0000313" key="4">
    <source>
        <dbReference type="EMBL" id="GIL98945.1"/>
    </source>
</evidence>
<feature type="repeat" description="TPR" evidence="1">
    <location>
        <begin position="61"/>
        <end position="94"/>
    </location>
</feature>
<dbReference type="EMBL" id="BNCQ01000006">
    <property type="protein sequence ID" value="GIL98945.1"/>
    <property type="molecule type" value="Genomic_DNA"/>
</dbReference>
<dbReference type="OrthoDB" id="1914839at2759"/>
<comment type="caution">
    <text evidence="3">The sequence shown here is derived from an EMBL/GenBank/DDBJ whole genome shotgun (WGS) entry which is preliminary data.</text>
</comment>
<proteinExistence type="predicted"/>
<dbReference type="Pfam" id="PF11998">
    <property type="entry name" value="DUF3493"/>
    <property type="match status" value="1"/>
</dbReference>
<evidence type="ECO:0000313" key="3">
    <source>
        <dbReference type="EMBL" id="GIL72458.1"/>
    </source>
</evidence>
<reference evidence="3" key="1">
    <citation type="journal article" date="2021" name="Proc. Natl. Acad. Sci. U.S.A.">
        <title>Three genomes in the algal genus Volvox reveal the fate of a haploid sex-determining region after a transition to homothallism.</title>
        <authorList>
            <person name="Yamamoto K."/>
            <person name="Hamaji T."/>
            <person name="Kawai-Toyooka H."/>
            <person name="Matsuzaki R."/>
            <person name="Takahashi F."/>
            <person name="Nishimura Y."/>
            <person name="Kawachi M."/>
            <person name="Noguchi H."/>
            <person name="Minakuchi Y."/>
            <person name="Umen J.G."/>
            <person name="Toyoda A."/>
            <person name="Nozaki H."/>
        </authorList>
    </citation>
    <scope>NUCLEOTIDE SEQUENCE</scope>
    <source>
        <strain evidence="4">NIES-3785</strain>
        <strain evidence="3">NIES-3786</strain>
    </source>
</reference>
<dbReference type="SUPFAM" id="SSF48452">
    <property type="entry name" value="TPR-like"/>
    <property type="match status" value="1"/>
</dbReference>
<dbReference type="EMBL" id="BNCP01000004">
    <property type="protein sequence ID" value="GIL72458.1"/>
    <property type="molecule type" value="Genomic_DNA"/>
</dbReference>
<evidence type="ECO:0000313" key="5">
    <source>
        <dbReference type="Proteomes" id="UP000747110"/>
    </source>
</evidence>
<keyword evidence="2" id="KW-0472">Membrane</keyword>
<feature type="transmembrane region" description="Helical" evidence="2">
    <location>
        <begin position="182"/>
        <end position="204"/>
    </location>
</feature>
<dbReference type="Proteomes" id="UP000747110">
    <property type="component" value="Unassembled WGS sequence"/>
</dbReference>
<dbReference type="Proteomes" id="UP000722791">
    <property type="component" value="Unassembled WGS sequence"/>
</dbReference>
<dbReference type="PANTHER" id="PTHR35498">
    <property type="entry name" value="PROTEIN LOW PSII ACCUMULATION 1, CHLOROPLASTIC"/>
    <property type="match status" value="1"/>
</dbReference>
<dbReference type="Gene3D" id="1.25.40.10">
    <property type="entry name" value="Tetratricopeptide repeat domain"/>
    <property type="match status" value="1"/>
</dbReference>
<keyword evidence="2" id="KW-0812">Transmembrane</keyword>
<keyword evidence="2" id="KW-1133">Transmembrane helix</keyword>
<protein>
    <submittedName>
        <fullName evidence="3">Uncharacterized protein</fullName>
    </submittedName>
</protein>
<dbReference type="InterPro" id="IPR021883">
    <property type="entry name" value="LPA1-like"/>
</dbReference>
<dbReference type="PROSITE" id="PS50005">
    <property type="entry name" value="TPR"/>
    <property type="match status" value="1"/>
</dbReference>
<dbReference type="InterPro" id="IPR011990">
    <property type="entry name" value="TPR-like_helical_dom_sf"/>
</dbReference>
<gene>
    <name evidence="3" type="ORF">Vretifemale_2820</name>
    <name evidence="4" type="ORF">Vretimale_4169</name>
</gene>
<dbReference type="PANTHER" id="PTHR35498:SF4">
    <property type="entry name" value="PROTEIN LOW PSII ACCUMULATION 1, CHLOROPLASTIC"/>
    <property type="match status" value="1"/>
</dbReference>
<evidence type="ECO:0000256" key="1">
    <source>
        <dbReference type="PROSITE-ProRule" id="PRU00339"/>
    </source>
</evidence>
<organism evidence="3 5">
    <name type="scientific">Volvox reticuliferus</name>
    <dbReference type="NCBI Taxonomy" id="1737510"/>
    <lineage>
        <taxon>Eukaryota</taxon>
        <taxon>Viridiplantae</taxon>
        <taxon>Chlorophyta</taxon>
        <taxon>core chlorophytes</taxon>
        <taxon>Chlorophyceae</taxon>
        <taxon>CS clade</taxon>
        <taxon>Chlamydomonadales</taxon>
        <taxon>Volvocaceae</taxon>
        <taxon>Volvox</taxon>
    </lineage>
</organism>
<dbReference type="InterPro" id="IPR019734">
    <property type="entry name" value="TPR_rpt"/>
</dbReference>
<keyword evidence="5" id="KW-1185">Reference proteome</keyword>
<sequence length="455" mass="50409">MNTLCHRHSCGAVAAKRLLQACQPCFIASRIAPRLPGLLVVARASKPAPTSKPQYQPTSAKDAIETATRVFKEQQDVDEAVRLYRTSLEMNPNEDEARAALYNLGCALAKQKKWAEASESIVRAINDYRLKLSVALKDEDLTQLRERREWIDALTQVKGGISRSTKVDLRTEAKAPFRLPRIILFSGLLGSAAIGLVIILFRLVKALQGGPGAPELNESLTNLGINSLAVAVLSYLLYRDVNQKQEAVRITTREELMGRLQVDLGNDRVLPLLKFRGQVRPVIVAGNRTFVEKAIKEADSQYINLRDRAVSVIPVIFESTPGEVDPEAKLRALKKEFQKEGRGFDDVAAAAKKAAAEAAEAKARAKMTVMGGLMDADKRWRLEPYSVDEWKAWILEQKEFAGLPANEPNCYIQVQLDGTVRSSGVGTPPWRQLVEDLPLLSDFRTRLMDGVGPQE</sequence>